<feature type="transmembrane region" description="Helical" evidence="1">
    <location>
        <begin position="551"/>
        <end position="569"/>
    </location>
</feature>
<reference evidence="2" key="1">
    <citation type="journal article" date="2020" name="Stud. Mycol.">
        <title>101 Dothideomycetes genomes: a test case for predicting lifestyles and emergence of pathogens.</title>
        <authorList>
            <person name="Haridas S."/>
            <person name="Albert R."/>
            <person name="Binder M."/>
            <person name="Bloem J."/>
            <person name="Labutti K."/>
            <person name="Salamov A."/>
            <person name="Andreopoulos B."/>
            <person name="Baker S."/>
            <person name="Barry K."/>
            <person name="Bills G."/>
            <person name="Bluhm B."/>
            <person name="Cannon C."/>
            <person name="Castanera R."/>
            <person name="Culley D."/>
            <person name="Daum C."/>
            <person name="Ezra D."/>
            <person name="Gonzalez J."/>
            <person name="Henrissat B."/>
            <person name="Kuo A."/>
            <person name="Liang C."/>
            <person name="Lipzen A."/>
            <person name="Lutzoni F."/>
            <person name="Magnuson J."/>
            <person name="Mondo S."/>
            <person name="Nolan M."/>
            <person name="Ohm R."/>
            <person name="Pangilinan J."/>
            <person name="Park H.-J."/>
            <person name="Ramirez L."/>
            <person name="Alfaro M."/>
            <person name="Sun H."/>
            <person name="Tritt A."/>
            <person name="Yoshinaga Y."/>
            <person name="Zwiers L.-H."/>
            <person name="Turgeon B."/>
            <person name="Goodwin S."/>
            <person name="Spatafora J."/>
            <person name="Crous P."/>
            <person name="Grigoriev I."/>
        </authorList>
    </citation>
    <scope>NUCLEOTIDE SEQUENCE</scope>
    <source>
        <strain evidence="2">CBS 122367</strain>
    </source>
</reference>
<feature type="transmembrane region" description="Helical" evidence="1">
    <location>
        <begin position="29"/>
        <end position="51"/>
    </location>
</feature>
<dbReference type="Proteomes" id="UP000799291">
    <property type="component" value="Unassembled WGS sequence"/>
</dbReference>
<organism evidence="2 3">
    <name type="scientific">Lentithecium fluviatile CBS 122367</name>
    <dbReference type="NCBI Taxonomy" id="1168545"/>
    <lineage>
        <taxon>Eukaryota</taxon>
        <taxon>Fungi</taxon>
        <taxon>Dikarya</taxon>
        <taxon>Ascomycota</taxon>
        <taxon>Pezizomycotina</taxon>
        <taxon>Dothideomycetes</taxon>
        <taxon>Pleosporomycetidae</taxon>
        <taxon>Pleosporales</taxon>
        <taxon>Massarineae</taxon>
        <taxon>Lentitheciaceae</taxon>
        <taxon>Lentithecium</taxon>
    </lineage>
</organism>
<name>A0A6G1IF90_9PLEO</name>
<keyword evidence="3" id="KW-1185">Reference proteome</keyword>
<keyword evidence="1" id="KW-0812">Transmembrane</keyword>
<feature type="transmembrane region" description="Helical" evidence="1">
    <location>
        <begin position="174"/>
        <end position="193"/>
    </location>
</feature>
<evidence type="ECO:0000256" key="1">
    <source>
        <dbReference type="SAM" id="Phobius"/>
    </source>
</evidence>
<sequence length="570" mass="65214">MARQRTGFWQRMWYDAWTDLRSIRWKRTILSSAICVSTIGLLVLAIVLLCLKHFVPPFSSACTPDGAFRLYPRSYSYWSRSGVFQITLRYGELSFGLAKFIDVAWDIVFGRGGQAVLAVASWSVFRNYVTTSMEVAPVTYNSFRVVFLETGPTLFSIGRLMRDFSVRKGFQSKIATAFILATMIFTLAFPTLASAMTGYTAALKAYVPDHQNANYIRFDKFEPAVYMIHDGDRINKTKDFVVTDIGVGDPILDIQENSTLYTSYCGIYRRVQEGGRYYNEIFDHDFDYYGDERISDCLVVNNVSNYYRDWYFRSGSSSSTFMGQILDPPILNITPYYIYDPSIYGWDFITQGVSKMAWSWSNETYDYAYVTAKGTCQSTGHYQWGFSFIQLFVMNIMLLVWAIGILTMWAVTRMTMRKRGRRAIAGEHKATLELAASMNKELFIENADLQSLSEQDIKERITNVAGGNIAYSLFILNERTPLNVEIRAWFKRERWWLCAISLFLIPASFVWIWPPLVAEVALLGPLFGLVFSVAFGTTYRSRILFTFVSSILLWLITILPPGIVAAVRYG</sequence>
<accession>A0A6G1IF90</accession>
<evidence type="ECO:0000313" key="2">
    <source>
        <dbReference type="EMBL" id="KAF2676643.1"/>
    </source>
</evidence>
<feature type="transmembrane region" description="Helical" evidence="1">
    <location>
        <begin position="384"/>
        <end position="412"/>
    </location>
</feature>
<protein>
    <submittedName>
        <fullName evidence="2">Uncharacterized protein</fullName>
    </submittedName>
</protein>
<feature type="transmembrane region" description="Helical" evidence="1">
    <location>
        <begin position="495"/>
        <end position="514"/>
    </location>
</feature>
<dbReference type="AlphaFoldDB" id="A0A6G1IF90"/>
<dbReference type="OrthoDB" id="3903561at2759"/>
<proteinExistence type="predicted"/>
<feature type="transmembrane region" description="Helical" evidence="1">
    <location>
        <begin position="520"/>
        <end position="539"/>
    </location>
</feature>
<evidence type="ECO:0000313" key="3">
    <source>
        <dbReference type="Proteomes" id="UP000799291"/>
    </source>
</evidence>
<keyword evidence="1" id="KW-1133">Transmembrane helix</keyword>
<dbReference type="EMBL" id="MU005632">
    <property type="protein sequence ID" value="KAF2676643.1"/>
    <property type="molecule type" value="Genomic_DNA"/>
</dbReference>
<gene>
    <name evidence="2" type="ORF">K458DRAFT_379709</name>
</gene>
<keyword evidence="1" id="KW-0472">Membrane</keyword>